<dbReference type="Gene3D" id="4.10.60.10">
    <property type="entry name" value="Zinc finger, CCHC-type"/>
    <property type="match status" value="1"/>
</dbReference>
<organism evidence="6 7">
    <name type="scientific">Pedionomus torquatus</name>
    <name type="common">Plains-wanderer</name>
    <dbReference type="NCBI Taxonomy" id="227192"/>
    <lineage>
        <taxon>Eukaryota</taxon>
        <taxon>Metazoa</taxon>
        <taxon>Chordata</taxon>
        <taxon>Craniata</taxon>
        <taxon>Vertebrata</taxon>
        <taxon>Euteleostomi</taxon>
        <taxon>Archelosauria</taxon>
        <taxon>Archosauria</taxon>
        <taxon>Dinosauria</taxon>
        <taxon>Saurischia</taxon>
        <taxon>Theropoda</taxon>
        <taxon>Coelurosauria</taxon>
        <taxon>Aves</taxon>
        <taxon>Neognathae</taxon>
        <taxon>Neoaves</taxon>
        <taxon>Charadriiformes</taxon>
        <taxon>Pedionomidae</taxon>
        <taxon>Pedionomus</taxon>
    </lineage>
</organism>
<dbReference type="PROSITE" id="PS50158">
    <property type="entry name" value="ZF_CCHC"/>
    <property type="match status" value="1"/>
</dbReference>
<proteinExistence type="predicted"/>
<dbReference type="PANTHER" id="PTHR40389">
    <property type="entry name" value="ENDOGENOUS RETROVIRUS GROUP K MEMBER 24 GAG POLYPROTEIN-RELATED"/>
    <property type="match status" value="1"/>
</dbReference>
<evidence type="ECO:0000313" key="7">
    <source>
        <dbReference type="Proteomes" id="UP000565207"/>
    </source>
</evidence>
<dbReference type="Pfam" id="PF14787">
    <property type="entry name" value="zf-CCHC_5"/>
    <property type="match status" value="1"/>
</dbReference>
<evidence type="ECO:0000313" key="5">
    <source>
        <dbReference type="EMBL" id="NWW46461.1"/>
    </source>
</evidence>
<dbReference type="SUPFAM" id="SSF57756">
    <property type="entry name" value="Retrovirus zinc finger-like domains"/>
    <property type="match status" value="1"/>
</dbReference>
<protein>
    <submittedName>
        <fullName evidence="6">POK9 protein</fullName>
    </submittedName>
</protein>
<dbReference type="Proteomes" id="UP000565207">
    <property type="component" value="Unassembled WGS sequence"/>
</dbReference>
<feature type="non-terminal residue" evidence="6">
    <location>
        <position position="1"/>
    </location>
</feature>
<reference evidence="6 7" key="1">
    <citation type="submission" date="2019-09" db="EMBL/GenBank/DDBJ databases">
        <title>Bird 10,000 Genomes (B10K) Project - Family phase.</title>
        <authorList>
            <person name="Zhang G."/>
        </authorList>
    </citation>
    <scope>NUCLEOTIDE SEQUENCE [LARGE SCALE GENOMIC DNA]</scope>
    <source>
        <strain evidence="6">B10K-DU-029-80</strain>
        <tissue evidence="6">Muscle</tissue>
    </source>
</reference>
<sequence>MAAAFATMKGPSGIGNCYGCGKPGHLKKNCLETNGGAKSQAPGICPRCRKGRHYANQCRSKYDFQGQPIEGNRSWSAGQRHAQTQIPQPTFQPPWREAAAPQV</sequence>
<evidence type="ECO:0000259" key="4">
    <source>
        <dbReference type="PROSITE" id="PS50158"/>
    </source>
</evidence>
<evidence type="ECO:0000256" key="1">
    <source>
        <dbReference type="ARBA" id="ARBA00022707"/>
    </source>
</evidence>
<feature type="non-terminal residue" evidence="6">
    <location>
        <position position="103"/>
    </location>
</feature>
<feature type="domain" description="CCHC-type" evidence="4">
    <location>
        <begin position="17"/>
        <end position="30"/>
    </location>
</feature>
<gene>
    <name evidence="6" type="primary">Ervk9_2</name>
    <name evidence="5" type="synonym">Ervk9_3</name>
    <name evidence="6" type="ORF">PEDTOR_R14890</name>
    <name evidence="5" type="ORF">PEDTOR_R14891</name>
</gene>
<dbReference type="GO" id="GO:0003676">
    <property type="term" value="F:nucleic acid binding"/>
    <property type="evidence" value="ECO:0007669"/>
    <property type="project" value="InterPro"/>
</dbReference>
<keyword evidence="1" id="KW-0449">Lipoprotein</keyword>
<evidence type="ECO:0000256" key="3">
    <source>
        <dbReference type="SAM" id="MobiDB-lite"/>
    </source>
</evidence>
<dbReference type="SMART" id="SM00343">
    <property type="entry name" value="ZnF_C2HC"/>
    <property type="match status" value="2"/>
</dbReference>
<keyword evidence="2" id="KW-0479">Metal-binding</keyword>
<comment type="caution">
    <text evidence="6">The sequence shown here is derived from an EMBL/GenBank/DDBJ whole genome shotgun (WGS) entry which is preliminary data.</text>
</comment>
<accession>A0A7K6NBC5</accession>
<dbReference type="GO" id="GO:0008270">
    <property type="term" value="F:zinc ion binding"/>
    <property type="evidence" value="ECO:0007669"/>
    <property type="project" value="UniProtKB-KW"/>
</dbReference>
<feature type="region of interest" description="Disordered" evidence="3">
    <location>
        <begin position="69"/>
        <end position="103"/>
    </location>
</feature>
<keyword evidence="1" id="KW-0519">Myristate</keyword>
<dbReference type="InterPro" id="IPR050195">
    <property type="entry name" value="Primate_lentivir_Gag_pol-like"/>
</dbReference>
<dbReference type="AlphaFoldDB" id="A0A7K6NBC5"/>
<dbReference type="EMBL" id="VZRU01007193">
    <property type="protein sequence ID" value="NWW46465.1"/>
    <property type="molecule type" value="Genomic_DNA"/>
</dbReference>
<keyword evidence="7" id="KW-1185">Reference proteome</keyword>
<dbReference type="PANTHER" id="PTHR40389:SF2">
    <property type="entry name" value="ENDOGENOUS RETROVIRUS GROUP K MEMBER 24 GAG POLYPROTEIN-RELATED"/>
    <property type="match status" value="1"/>
</dbReference>
<evidence type="ECO:0000256" key="2">
    <source>
        <dbReference type="PROSITE-ProRule" id="PRU00047"/>
    </source>
</evidence>
<dbReference type="InterPro" id="IPR001878">
    <property type="entry name" value="Znf_CCHC"/>
</dbReference>
<dbReference type="InterPro" id="IPR036875">
    <property type="entry name" value="Znf_CCHC_sf"/>
</dbReference>
<evidence type="ECO:0000313" key="6">
    <source>
        <dbReference type="EMBL" id="NWW46465.1"/>
    </source>
</evidence>
<dbReference type="EMBL" id="VZRU01007193">
    <property type="protein sequence ID" value="NWW46461.1"/>
    <property type="molecule type" value="Genomic_DNA"/>
</dbReference>
<name>A0A7K6NBC5_PEDTO</name>
<keyword evidence="2" id="KW-0862">Zinc</keyword>
<keyword evidence="2" id="KW-0863">Zinc-finger</keyword>